<evidence type="ECO:0000259" key="13">
    <source>
        <dbReference type="SMART" id="SM00478"/>
    </source>
</evidence>
<keyword evidence="11 12" id="KW-0326">Glycosidase</keyword>
<dbReference type="GO" id="GO:0006285">
    <property type="term" value="P:base-excision repair, AP site formation"/>
    <property type="evidence" value="ECO:0007669"/>
    <property type="project" value="TreeGrafter"/>
</dbReference>
<comment type="similarity">
    <text evidence="1 12">Belongs to the Nth/MutY family.</text>
</comment>
<dbReference type="InterPro" id="IPR000445">
    <property type="entry name" value="HhH_motif"/>
</dbReference>
<dbReference type="SMART" id="SM00478">
    <property type="entry name" value="ENDO3c"/>
    <property type="match status" value="1"/>
</dbReference>
<evidence type="ECO:0000256" key="9">
    <source>
        <dbReference type="ARBA" id="ARBA00023204"/>
    </source>
</evidence>
<evidence type="ECO:0000313" key="14">
    <source>
        <dbReference type="EMBL" id="KPK67421.1"/>
    </source>
</evidence>
<evidence type="ECO:0000256" key="12">
    <source>
        <dbReference type="HAMAP-Rule" id="MF_00942"/>
    </source>
</evidence>
<evidence type="ECO:0000256" key="6">
    <source>
        <dbReference type="ARBA" id="ARBA00023004"/>
    </source>
</evidence>
<feature type="binding site" evidence="12">
    <location>
        <position position="204"/>
    </location>
    <ligand>
        <name>[4Fe-4S] cluster</name>
        <dbReference type="ChEBI" id="CHEBI:49883"/>
    </ligand>
</feature>
<dbReference type="EC" id="4.2.99.18" evidence="12"/>
<dbReference type="Pfam" id="PF10576">
    <property type="entry name" value="EndIII_4Fe-2S"/>
    <property type="match status" value="1"/>
</dbReference>
<dbReference type="InterPro" id="IPR005759">
    <property type="entry name" value="Nth"/>
</dbReference>
<evidence type="ECO:0000256" key="2">
    <source>
        <dbReference type="ARBA" id="ARBA00022485"/>
    </source>
</evidence>
<dbReference type="InterPro" id="IPR023170">
    <property type="entry name" value="HhH_base_excis_C"/>
</dbReference>
<evidence type="ECO:0000256" key="3">
    <source>
        <dbReference type="ARBA" id="ARBA00022723"/>
    </source>
</evidence>
<dbReference type="CDD" id="cd00056">
    <property type="entry name" value="ENDO3c"/>
    <property type="match status" value="1"/>
</dbReference>
<dbReference type="InterPro" id="IPR003265">
    <property type="entry name" value="HhH-GPD_domain"/>
</dbReference>
<evidence type="ECO:0000256" key="10">
    <source>
        <dbReference type="ARBA" id="ARBA00023239"/>
    </source>
</evidence>
<dbReference type="InterPro" id="IPR011257">
    <property type="entry name" value="DNA_glycosylase"/>
</dbReference>
<dbReference type="PANTHER" id="PTHR10359">
    <property type="entry name" value="A/G-SPECIFIC ADENINE GLYCOSYLASE/ENDONUCLEASE III"/>
    <property type="match status" value="1"/>
</dbReference>
<proteinExistence type="inferred from homology"/>
<evidence type="ECO:0000313" key="15">
    <source>
        <dbReference type="Proteomes" id="UP000051717"/>
    </source>
</evidence>
<dbReference type="AlphaFoldDB" id="A0A0S8G6J4"/>
<comment type="function">
    <text evidence="12">DNA repair enzyme that has both DNA N-glycosylase activity and AP-lyase activity. The DNA N-glycosylase activity releases various damaged pyrimidines from DNA by cleaving the N-glycosidic bond, leaving an AP (apurinic/apyrimidinic) site. The AP-lyase activity cleaves the phosphodiester bond 3' to the AP site by a beta-elimination, leaving a 3'-terminal unsaturated sugar and a product with a terminal 5'-phosphate.</text>
</comment>
<dbReference type="GO" id="GO:0051539">
    <property type="term" value="F:4 iron, 4 sulfur cluster binding"/>
    <property type="evidence" value="ECO:0007669"/>
    <property type="project" value="UniProtKB-UniRule"/>
</dbReference>
<dbReference type="InterPro" id="IPR003651">
    <property type="entry name" value="Endonuclease3_FeS-loop_motif"/>
</dbReference>
<name>A0A0S8G6J4_UNCT6</name>
<dbReference type="InterPro" id="IPR004036">
    <property type="entry name" value="Endonuclease-III-like_CS2"/>
</dbReference>
<organism evidence="14 15">
    <name type="scientific">candidate division TA06 bacterium SM23_40</name>
    <dbReference type="NCBI Taxonomy" id="1703774"/>
    <lineage>
        <taxon>Bacteria</taxon>
        <taxon>Bacteria division TA06</taxon>
    </lineage>
</organism>
<dbReference type="SMART" id="SM00525">
    <property type="entry name" value="FES"/>
    <property type="match status" value="1"/>
</dbReference>
<dbReference type="GO" id="GO:0046872">
    <property type="term" value="F:metal ion binding"/>
    <property type="evidence" value="ECO:0007669"/>
    <property type="project" value="UniProtKB-KW"/>
</dbReference>
<feature type="binding site" evidence="12">
    <location>
        <position position="201"/>
    </location>
    <ligand>
        <name>[4Fe-4S] cluster</name>
        <dbReference type="ChEBI" id="CHEBI:49883"/>
    </ligand>
</feature>
<keyword evidence="10 12" id="KW-0456">Lyase</keyword>
<evidence type="ECO:0000256" key="8">
    <source>
        <dbReference type="ARBA" id="ARBA00023125"/>
    </source>
</evidence>
<sequence length="217" mass="24072">MPERFADKRARAGRIVRALKQAYPDARCALHHSSPLELLVATILSAQCTDERVNQVTRGLFAKYRSACDFVSADPHQLENEIRSTGFYRNKTKHIQAASAALVERHHGEVPNTMEALVELPGVARKTANVVLGTAFGKTAGIVVDTHVHRLAKRLDLSREKDPEKVEQNLMSLVPEEDWIQFSYMLIEHGRTVCKARTPQCGICVLSSNCPSASLEA</sequence>
<evidence type="ECO:0000256" key="1">
    <source>
        <dbReference type="ARBA" id="ARBA00008343"/>
    </source>
</evidence>
<protein>
    <recommendedName>
        <fullName evidence="12">Endonuclease III</fullName>
        <ecNumber evidence="12">4.2.99.18</ecNumber>
    </recommendedName>
    <alternativeName>
        <fullName evidence="12">DNA-(apurinic or apyrimidinic site) lyase</fullName>
    </alternativeName>
</protein>
<dbReference type="PROSITE" id="PS01155">
    <property type="entry name" value="ENDONUCLEASE_III_2"/>
    <property type="match status" value="1"/>
</dbReference>
<keyword evidence="4 12" id="KW-0227">DNA damage</keyword>
<dbReference type="Gene3D" id="1.10.1670.10">
    <property type="entry name" value="Helix-hairpin-Helix base-excision DNA repair enzymes (C-terminal)"/>
    <property type="match status" value="1"/>
</dbReference>
<keyword evidence="14" id="KW-0255">Endonuclease</keyword>
<evidence type="ECO:0000256" key="4">
    <source>
        <dbReference type="ARBA" id="ARBA00022763"/>
    </source>
</evidence>
<keyword evidence="3 12" id="KW-0479">Metal-binding</keyword>
<feature type="binding site" evidence="12">
    <location>
        <position position="194"/>
    </location>
    <ligand>
        <name>[4Fe-4S] cluster</name>
        <dbReference type="ChEBI" id="CHEBI:49883"/>
    </ligand>
</feature>
<evidence type="ECO:0000256" key="11">
    <source>
        <dbReference type="ARBA" id="ARBA00023295"/>
    </source>
</evidence>
<dbReference type="PATRIC" id="fig|1703774.3.peg.1345"/>
<dbReference type="HAMAP" id="MF_00942">
    <property type="entry name" value="Nth"/>
    <property type="match status" value="1"/>
</dbReference>
<keyword evidence="5 12" id="KW-0378">Hydrolase</keyword>
<dbReference type="NCBIfam" id="TIGR01083">
    <property type="entry name" value="nth"/>
    <property type="match status" value="1"/>
</dbReference>
<feature type="domain" description="HhH-GPD" evidence="13">
    <location>
        <begin position="44"/>
        <end position="192"/>
    </location>
</feature>
<dbReference type="Pfam" id="PF00730">
    <property type="entry name" value="HhH-GPD"/>
    <property type="match status" value="1"/>
</dbReference>
<comment type="catalytic activity">
    <reaction evidence="12">
        <text>2'-deoxyribonucleotide-(2'-deoxyribose 5'-phosphate)-2'-deoxyribonucleotide-DNA = a 3'-end 2'-deoxyribonucleotide-(2,3-dehydro-2,3-deoxyribose 5'-phosphate)-DNA + a 5'-end 5'-phospho-2'-deoxyribonucleoside-DNA + H(+)</text>
        <dbReference type="Rhea" id="RHEA:66592"/>
        <dbReference type="Rhea" id="RHEA-COMP:13180"/>
        <dbReference type="Rhea" id="RHEA-COMP:16897"/>
        <dbReference type="Rhea" id="RHEA-COMP:17067"/>
        <dbReference type="ChEBI" id="CHEBI:15378"/>
        <dbReference type="ChEBI" id="CHEBI:136412"/>
        <dbReference type="ChEBI" id="CHEBI:157695"/>
        <dbReference type="ChEBI" id="CHEBI:167181"/>
        <dbReference type="EC" id="4.2.99.18"/>
    </reaction>
</comment>
<keyword evidence="7 12" id="KW-0411">Iron-sulfur</keyword>
<dbReference type="FunFam" id="1.10.1670.10:FF:000001">
    <property type="entry name" value="Endonuclease III"/>
    <property type="match status" value="1"/>
</dbReference>
<reference evidence="14 15" key="1">
    <citation type="journal article" date="2015" name="Microbiome">
        <title>Genomic resolution of linkages in carbon, nitrogen, and sulfur cycling among widespread estuary sediment bacteria.</title>
        <authorList>
            <person name="Baker B.J."/>
            <person name="Lazar C.S."/>
            <person name="Teske A.P."/>
            <person name="Dick G.J."/>
        </authorList>
    </citation>
    <scope>NUCLEOTIDE SEQUENCE [LARGE SCALE GENOMIC DNA]</scope>
    <source>
        <strain evidence="14">SM23_40</strain>
    </source>
</reference>
<keyword evidence="2 12" id="KW-0004">4Fe-4S</keyword>
<dbReference type="Pfam" id="PF00633">
    <property type="entry name" value="HHH"/>
    <property type="match status" value="1"/>
</dbReference>
<feature type="binding site" evidence="12">
    <location>
        <position position="210"/>
    </location>
    <ligand>
        <name>[4Fe-4S] cluster</name>
        <dbReference type="ChEBI" id="CHEBI:49883"/>
    </ligand>
</feature>
<keyword evidence="9 12" id="KW-0234">DNA repair</keyword>
<keyword evidence="8 12" id="KW-0238">DNA-binding</keyword>
<dbReference type="FunFam" id="1.10.340.30:FF:000001">
    <property type="entry name" value="Endonuclease III"/>
    <property type="match status" value="1"/>
</dbReference>
<evidence type="ECO:0000256" key="5">
    <source>
        <dbReference type="ARBA" id="ARBA00022801"/>
    </source>
</evidence>
<dbReference type="Proteomes" id="UP000051717">
    <property type="component" value="Unassembled WGS sequence"/>
</dbReference>
<dbReference type="Gene3D" id="1.10.340.30">
    <property type="entry name" value="Hypothetical protein, domain 2"/>
    <property type="match status" value="1"/>
</dbReference>
<keyword evidence="6 12" id="KW-0408">Iron</keyword>
<dbReference type="PIRSF" id="PIRSF001435">
    <property type="entry name" value="Nth"/>
    <property type="match status" value="1"/>
</dbReference>
<dbReference type="SUPFAM" id="SSF48150">
    <property type="entry name" value="DNA-glycosylase"/>
    <property type="match status" value="1"/>
</dbReference>
<dbReference type="EMBL" id="LJUI01000129">
    <property type="protein sequence ID" value="KPK67421.1"/>
    <property type="molecule type" value="Genomic_DNA"/>
</dbReference>
<keyword evidence="14" id="KW-0540">Nuclease</keyword>
<comment type="cofactor">
    <cofactor evidence="12">
        <name>[4Fe-4S] cluster</name>
        <dbReference type="ChEBI" id="CHEBI:49883"/>
    </cofactor>
    <text evidence="12">Binds 1 [4Fe-4S] cluster.</text>
</comment>
<dbReference type="PANTHER" id="PTHR10359:SF18">
    <property type="entry name" value="ENDONUCLEASE III"/>
    <property type="match status" value="1"/>
</dbReference>
<comment type="caution">
    <text evidence="14">The sequence shown here is derived from an EMBL/GenBank/DDBJ whole genome shotgun (WGS) entry which is preliminary data.</text>
</comment>
<dbReference type="GO" id="GO:0140078">
    <property type="term" value="F:class I DNA-(apurinic or apyrimidinic site) endonuclease activity"/>
    <property type="evidence" value="ECO:0007669"/>
    <property type="project" value="UniProtKB-EC"/>
</dbReference>
<evidence type="ECO:0000256" key="7">
    <source>
        <dbReference type="ARBA" id="ARBA00023014"/>
    </source>
</evidence>
<accession>A0A0S8G6J4</accession>
<dbReference type="GO" id="GO:0003677">
    <property type="term" value="F:DNA binding"/>
    <property type="evidence" value="ECO:0007669"/>
    <property type="project" value="UniProtKB-UniRule"/>
</dbReference>
<dbReference type="GO" id="GO:0019104">
    <property type="term" value="F:DNA N-glycosylase activity"/>
    <property type="evidence" value="ECO:0007669"/>
    <property type="project" value="UniProtKB-UniRule"/>
</dbReference>
<gene>
    <name evidence="12" type="primary">nth</name>
    <name evidence="14" type="ORF">AMJ82_10680</name>
</gene>